<accession>A0ABU3BY88</accession>
<sequence length="344" mass="38400">MDISQLLAFSVKQNASDLHLSAGLPPMIRVDGDMRRINLPAMEHKEVFDLVYDIMNDKQRKAFEEFLETDFSFEIPGLARFRVNAFNQNRGAGAVFRTIPSEVLTLEDLRAPKIFEDIADYPRGIVLVTGPTGSGKSTTLAAMVNHKNENELAHILTVEDPIEFVHESKKCLVNQREVHRDTLGFNEALRSALREDPDCILVGELRDLETIRLALTAAETGHLVLGTLHTSSAAKTVDRIIDVFPAAEKDMIRAMLSESLRAVISQSLLKKRGGGRVAAHEIMLGTPAIRNLIRENKVAQMYSSIQTGQGQGMQTLDQCLLDLVRKGEVTREEARRRAQNKDQF</sequence>
<gene>
    <name evidence="3" type="ORF">RM532_04475</name>
</gene>
<dbReference type="Gene3D" id="3.30.450.90">
    <property type="match status" value="1"/>
</dbReference>
<feature type="domain" description="Bacterial type II secretion system protein E" evidence="2">
    <location>
        <begin position="193"/>
        <end position="207"/>
    </location>
</feature>
<evidence type="ECO:0000259" key="2">
    <source>
        <dbReference type="PROSITE" id="PS00662"/>
    </source>
</evidence>
<reference evidence="3 4" key="1">
    <citation type="submission" date="2023-09" db="EMBL/GenBank/DDBJ databases">
        <authorList>
            <person name="Rey-Velasco X."/>
        </authorList>
    </citation>
    <scope>NUCLEOTIDE SEQUENCE [LARGE SCALE GENOMIC DNA]</scope>
    <source>
        <strain evidence="3 4">W335</strain>
    </source>
</reference>
<dbReference type="InterPro" id="IPR050921">
    <property type="entry name" value="T4SS_GSP_E_ATPase"/>
</dbReference>
<name>A0ABU3BY88_9GAMM</name>
<dbReference type="InterPro" id="IPR001482">
    <property type="entry name" value="T2SS/T4SS_dom"/>
</dbReference>
<dbReference type="NCBIfam" id="TIGR01420">
    <property type="entry name" value="pilT_fam"/>
    <property type="match status" value="1"/>
</dbReference>
<dbReference type="EMBL" id="JAVRIB010000003">
    <property type="protein sequence ID" value="MDT0634205.1"/>
    <property type="molecule type" value="Genomic_DNA"/>
</dbReference>
<dbReference type="PANTHER" id="PTHR30486">
    <property type="entry name" value="TWITCHING MOTILITY PROTEIN PILT"/>
    <property type="match status" value="1"/>
</dbReference>
<keyword evidence="4" id="KW-1185">Reference proteome</keyword>
<dbReference type="PROSITE" id="PS00662">
    <property type="entry name" value="T2SP_E"/>
    <property type="match status" value="1"/>
</dbReference>
<dbReference type="Gene3D" id="3.40.50.300">
    <property type="entry name" value="P-loop containing nucleotide triphosphate hydrolases"/>
    <property type="match status" value="1"/>
</dbReference>
<dbReference type="PANTHER" id="PTHR30486:SF6">
    <property type="entry name" value="TYPE IV PILUS RETRACTATION ATPASE PILT"/>
    <property type="match status" value="1"/>
</dbReference>
<comment type="similarity">
    <text evidence="1">Belongs to the GSP E family.</text>
</comment>
<dbReference type="CDD" id="cd01131">
    <property type="entry name" value="PilT"/>
    <property type="match status" value="1"/>
</dbReference>
<dbReference type="Proteomes" id="UP001251857">
    <property type="component" value="Unassembled WGS sequence"/>
</dbReference>
<comment type="caution">
    <text evidence="3">The sequence shown here is derived from an EMBL/GenBank/DDBJ whole genome shotgun (WGS) entry which is preliminary data.</text>
</comment>
<dbReference type="InterPro" id="IPR006321">
    <property type="entry name" value="PilT/PilU"/>
</dbReference>
<evidence type="ECO:0000313" key="3">
    <source>
        <dbReference type="EMBL" id="MDT0634205.1"/>
    </source>
</evidence>
<evidence type="ECO:0000256" key="1">
    <source>
        <dbReference type="ARBA" id="ARBA00006611"/>
    </source>
</evidence>
<organism evidence="3 4">
    <name type="scientific">Spectribacter hydrogenoxidans</name>
    <dbReference type="NCBI Taxonomy" id="3075608"/>
    <lineage>
        <taxon>Bacteria</taxon>
        <taxon>Pseudomonadati</taxon>
        <taxon>Pseudomonadota</taxon>
        <taxon>Gammaproteobacteria</taxon>
        <taxon>Salinisphaerales</taxon>
        <taxon>Salinisphaeraceae</taxon>
        <taxon>Spectribacter</taxon>
    </lineage>
</organism>
<dbReference type="Pfam" id="PF00437">
    <property type="entry name" value="T2SSE"/>
    <property type="match status" value="1"/>
</dbReference>
<protein>
    <submittedName>
        <fullName evidence="3">Type IV pilus twitching motility protein PilT</fullName>
    </submittedName>
</protein>
<dbReference type="RefSeq" id="WP_311651961.1">
    <property type="nucleotide sequence ID" value="NZ_JAVRIB010000003.1"/>
</dbReference>
<dbReference type="SUPFAM" id="SSF52540">
    <property type="entry name" value="P-loop containing nucleoside triphosphate hydrolases"/>
    <property type="match status" value="1"/>
</dbReference>
<evidence type="ECO:0000313" key="4">
    <source>
        <dbReference type="Proteomes" id="UP001251857"/>
    </source>
</evidence>
<dbReference type="InterPro" id="IPR027417">
    <property type="entry name" value="P-loop_NTPase"/>
</dbReference>
<proteinExistence type="inferred from homology"/>